<accession>A0A2V1D2X8</accession>
<keyword evidence="1" id="KW-0472">Membrane</keyword>
<organism evidence="2 3">
    <name type="scientific">Periconia macrospinosa</name>
    <dbReference type="NCBI Taxonomy" id="97972"/>
    <lineage>
        <taxon>Eukaryota</taxon>
        <taxon>Fungi</taxon>
        <taxon>Dikarya</taxon>
        <taxon>Ascomycota</taxon>
        <taxon>Pezizomycotina</taxon>
        <taxon>Dothideomycetes</taxon>
        <taxon>Pleosporomycetidae</taxon>
        <taxon>Pleosporales</taxon>
        <taxon>Massarineae</taxon>
        <taxon>Periconiaceae</taxon>
        <taxon>Periconia</taxon>
    </lineage>
</organism>
<proteinExistence type="predicted"/>
<feature type="transmembrane region" description="Helical" evidence="1">
    <location>
        <begin position="107"/>
        <end position="129"/>
    </location>
</feature>
<feature type="transmembrane region" description="Helical" evidence="1">
    <location>
        <begin position="6"/>
        <end position="35"/>
    </location>
</feature>
<evidence type="ECO:0000313" key="2">
    <source>
        <dbReference type="EMBL" id="PVH92386.1"/>
    </source>
</evidence>
<dbReference type="EMBL" id="KZ805688">
    <property type="protein sequence ID" value="PVH92386.1"/>
    <property type="molecule type" value="Genomic_DNA"/>
</dbReference>
<protein>
    <submittedName>
        <fullName evidence="2">Uncharacterized protein</fullName>
    </submittedName>
</protein>
<sequence>MNSTLFWIAVQSLVIALAYRFGGFKALVVATALLFSISYKTGFVDGIHYVSESDTDRFQLVESVALTISGLCATMEAYHRTYLWALLNAATWAFFAYFSSWEVSRKLFMEMLCFFITGYCVVYSVYWWLEKKKIIPPNRK</sequence>
<keyword evidence="1" id="KW-0812">Transmembrane</keyword>
<dbReference type="AlphaFoldDB" id="A0A2V1D2X8"/>
<evidence type="ECO:0000313" key="3">
    <source>
        <dbReference type="Proteomes" id="UP000244855"/>
    </source>
</evidence>
<dbReference type="Proteomes" id="UP000244855">
    <property type="component" value="Unassembled WGS sequence"/>
</dbReference>
<name>A0A2V1D2X8_9PLEO</name>
<reference evidence="2 3" key="1">
    <citation type="journal article" date="2018" name="Sci. Rep.">
        <title>Comparative genomics provides insights into the lifestyle and reveals functional heterogeneity of dark septate endophytic fungi.</title>
        <authorList>
            <person name="Knapp D.G."/>
            <person name="Nemeth J.B."/>
            <person name="Barry K."/>
            <person name="Hainaut M."/>
            <person name="Henrissat B."/>
            <person name="Johnson J."/>
            <person name="Kuo A."/>
            <person name="Lim J.H.P."/>
            <person name="Lipzen A."/>
            <person name="Nolan M."/>
            <person name="Ohm R.A."/>
            <person name="Tamas L."/>
            <person name="Grigoriev I.V."/>
            <person name="Spatafora J.W."/>
            <person name="Nagy L.G."/>
            <person name="Kovacs G.M."/>
        </authorList>
    </citation>
    <scope>NUCLEOTIDE SEQUENCE [LARGE SCALE GENOMIC DNA]</scope>
    <source>
        <strain evidence="2 3">DSE2036</strain>
    </source>
</reference>
<feature type="transmembrane region" description="Helical" evidence="1">
    <location>
        <begin position="82"/>
        <end position="101"/>
    </location>
</feature>
<keyword evidence="3" id="KW-1185">Reference proteome</keyword>
<keyword evidence="1" id="KW-1133">Transmembrane helix</keyword>
<evidence type="ECO:0000256" key="1">
    <source>
        <dbReference type="SAM" id="Phobius"/>
    </source>
</evidence>
<gene>
    <name evidence="2" type="ORF">DM02DRAFT_279047</name>
</gene>